<evidence type="ECO:0000313" key="9">
    <source>
        <dbReference type="Proteomes" id="UP000051697"/>
    </source>
</evidence>
<evidence type="ECO:0000256" key="5">
    <source>
        <dbReference type="ARBA" id="ARBA00023136"/>
    </source>
</evidence>
<feature type="domain" description="Phage shock protein PspC N-terminal" evidence="7">
    <location>
        <begin position="7"/>
        <end position="64"/>
    </location>
</feature>
<evidence type="ECO:0000256" key="2">
    <source>
        <dbReference type="ARBA" id="ARBA00022475"/>
    </source>
</evidence>
<keyword evidence="3 6" id="KW-0812">Transmembrane</keyword>
<feature type="transmembrane region" description="Helical" evidence="6">
    <location>
        <begin position="36"/>
        <end position="61"/>
    </location>
</feature>
<keyword evidence="2" id="KW-1003">Cell membrane</keyword>
<evidence type="ECO:0000256" key="1">
    <source>
        <dbReference type="ARBA" id="ARBA00004162"/>
    </source>
</evidence>
<dbReference type="InterPro" id="IPR007168">
    <property type="entry name" value="Phageshock_PspC_N"/>
</dbReference>
<comment type="caution">
    <text evidence="8">The sequence shown here is derived from an EMBL/GenBank/DDBJ whole genome shotgun (WGS) entry which is preliminary data.</text>
</comment>
<keyword evidence="5 6" id="KW-0472">Membrane</keyword>
<comment type="subcellular location">
    <subcellularLocation>
        <location evidence="1">Cell membrane</location>
        <topology evidence="1">Single-pass membrane protein</topology>
    </subcellularLocation>
</comment>
<proteinExistence type="predicted"/>
<dbReference type="PANTHER" id="PTHR33885">
    <property type="entry name" value="PHAGE SHOCK PROTEIN C"/>
    <property type="match status" value="1"/>
</dbReference>
<evidence type="ECO:0000256" key="6">
    <source>
        <dbReference type="SAM" id="Phobius"/>
    </source>
</evidence>
<dbReference type="AlphaFoldDB" id="A0A0R1RLY0"/>
<organism evidence="8 9">
    <name type="scientific">Paucilactobacillus oligofermentans DSM 15707 = LMG 22743</name>
    <dbReference type="NCBI Taxonomy" id="1423778"/>
    <lineage>
        <taxon>Bacteria</taxon>
        <taxon>Bacillati</taxon>
        <taxon>Bacillota</taxon>
        <taxon>Bacilli</taxon>
        <taxon>Lactobacillales</taxon>
        <taxon>Lactobacillaceae</taxon>
        <taxon>Paucilactobacillus</taxon>
    </lineage>
</organism>
<gene>
    <name evidence="8" type="ORF">FC70_GL000830</name>
</gene>
<dbReference type="PATRIC" id="fig|1423778.4.peg.863"/>
<name>A0A0R1RLY0_9LACO</name>
<keyword evidence="9" id="KW-1185">Reference proteome</keyword>
<dbReference type="Pfam" id="PF04024">
    <property type="entry name" value="PspC"/>
    <property type="match status" value="1"/>
</dbReference>
<accession>A0A0R1RLY0</accession>
<sequence length="66" mass="7264">MLEMNNKLHRSHDKVLAGVCGGFAEHYGWDAAMIRIFYAAAMVFTGFFPLGLIYIIAAVVMPEADA</sequence>
<evidence type="ECO:0000256" key="3">
    <source>
        <dbReference type="ARBA" id="ARBA00022692"/>
    </source>
</evidence>
<evidence type="ECO:0000313" key="8">
    <source>
        <dbReference type="EMBL" id="KRL55234.1"/>
    </source>
</evidence>
<keyword evidence="4 6" id="KW-1133">Transmembrane helix</keyword>
<evidence type="ECO:0000259" key="7">
    <source>
        <dbReference type="Pfam" id="PF04024"/>
    </source>
</evidence>
<reference evidence="8 9" key="1">
    <citation type="journal article" date="2015" name="Genome Announc.">
        <title>Expanding the biotechnology potential of lactobacilli through comparative genomics of 213 strains and associated genera.</title>
        <authorList>
            <person name="Sun Z."/>
            <person name="Harris H.M."/>
            <person name="McCann A."/>
            <person name="Guo C."/>
            <person name="Argimon S."/>
            <person name="Zhang W."/>
            <person name="Yang X."/>
            <person name="Jeffery I.B."/>
            <person name="Cooney J.C."/>
            <person name="Kagawa T.F."/>
            <person name="Liu W."/>
            <person name="Song Y."/>
            <person name="Salvetti E."/>
            <person name="Wrobel A."/>
            <person name="Rasinkangas P."/>
            <person name="Parkhill J."/>
            <person name="Rea M.C."/>
            <person name="O'Sullivan O."/>
            <person name="Ritari J."/>
            <person name="Douillard F.P."/>
            <person name="Paul Ross R."/>
            <person name="Yang R."/>
            <person name="Briner A.E."/>
            <person name="Felis G.E."/>
            <person name="de Vos W.M."/>
            <person name="Barrangou R."/>
            <person name="Klaenhammer T.R."/>
            <person name="Caufield P.W."/>
            <person name="Cui Y."/>
            <person name="Zhang H."/>
            <person name="O'Toole P.W."/>
        </authorList>
    </citation>
    <scope>NUCLEOTIDE SEQUENCE [LARGE SCALE GENOMIC DNA]</scope>
    <source>
        <strain evidence="8 9">DSM 15707</strain>
    </source>
</reference>
<dbReference type="InterPro" id="IPR052027">
    <property type="entry name" value="PspC"/>
</dbReference>
<evidence type="ECO:0000256" key="4">
    <source>
        <dbReference type="ARBA" id="ARBA00022989"/>
    </source>
</evidence>
<dbReference type="STRING" id="1423778.FC70_GL000830"/>
<dbReference type="GO" id="GO:0005886">
    <property type="term" value="C:plasma membrane"/>
    <property type="evidence" value="ECO:0007669"/>
    <property type="project" value="UniProtKB-SubCell"/>
</dbReference>
<dbReference type="PANTHER" id="PTHR33885:SF3">
    <property type="entry name" value="PHAGE SHOCK PROTEIN C"/>
    <property type="match status" value="1"/>
</dbReference>
<dbReference type="Proteomes" id="UP000051697">
    <property type="component" value="Unassembled WGS sequence"/>
</dbReference>
<protein>
    <recommendedName>
        <fullName evidence="7">Phage shock protein PspC N-terminal domain-containing protein</fullName>
    </recommendedName>
</protein>
<dbReference type="EMBL" id="AZFE01000031">
    <property type="protein sequence ID" value="KRL55234.1"/>
    <property type="molecule type" value="Genomic_DNA"/>
</dbReference>